<evidence type="ECO:0000313" key="2">
    <source>
        <dbReference type="EMBL" id="QTX09423.1"/>
    </source>
</evidence>
<accession>A0A8B0SBX1</accession>
<dbReference type="InterPro" id="IPR009706">
    <property type="entry name" value="DUF1287"/>
</dbReference>
<dbReference type="Pfam" id="PF06940">
    <property type="entry name" value="DUF1287"/>
    <property type="match status" value="1"/>
</dbReference>
<sequence length="239" mass="26623">MSGVFQVLRLSTWRFSAVLLGGLMLSGMAGCSNQQVAEKSADVKRSQSARGNVATPERLSYAALDRLRHRVVYDGRYMPIGYPNGDVPANVGVCTDTVIRSYRKLGVDLQRLVYEDISQNFYSYPNLPKWGLDKPDPNIDHRRVHNLKAFFTRHGGRVPVSGNPTDYRAGDLVTWSLGGDQEHIGIVVNRKSTADPNRPMIVHNIGEGEKIEDVLFQMPITGHYRYFPGRSGAQYAAAQ</sequence>
<reference evidence="2" key="2">
    <citation type="submission" date="2021-04" db="EMBL/GenBank/DDBJ databases">
        <title>Complete Genome and methylome analysis of Thiothrix fructosivorans ATCC 49748.</title>
        <authorList>
            <person name="Fomenkov A."/>
            <person name="Sun L."/>
            <person name="Vincze T."/>
            <person name="Grabovich M.Y."/>
            <person name="Roberts R.J."/>
        </authorList>
    </citation>
    <scope>NUCLEOTIDE SEQUENCE</scope>
    <source>
        <strain evidence="2">ATCC 49748</strain>
    </source>
</reference>
<evidence type="ECO:0000313" key="1">
    <source>
        <dbReference type="EMBL" id="MBO0614596.1"/>
    </source>
</evidence>
<dbReference type="EMBL" id="JAFMPM010000008">
    <property type="protein sequence ID" value="MBO0614596.1"/>
    <property type="molecule type" value="Genomic_DNA"/>
</dbReference>
<gene>
    <name evidence="2" type="ORF">J1836_012375</name>
    <name evidence="1" type="ORF">J1836_16985</name>
</gene>
<organism evidence="2">
    <name type="scientific">Thiothrix fructosivorans</name>
    <dbReference type="NCBI Taxonomy" id="111770"/>
    <lineage>
        <taxon>Bacteria</taxon>
        <taxon>Pseudomonadati</taxon>
        <taxon>Pseudomonadota</taxon>
        <taxon>Gammaproteobacteria</taxon>
        <taxon>Thiotrichales</taxon>
        <taxon>Thiotrichaceae</taxon>
        <taxon>Thiothrix</taxon>
    </lineage>
</organism>
<dbReference type="AlphaFoldDB" id="A0A8B0SBX1"/>
<reference evidence="1 3" key="1">
    <citation type="submission" date="2021-03" db="EMBL/GenBank/DDBJ databases">
        <title>Draft genome and methylome analysis of Thiotrix fructosivoruns ATCC 49748.</title>
        <authorList>
            <person name="Fomenkov A."/>
            <person name="Grabovich M.Y."/>
            <person name="Roberts R.J."/>
        </authorList>
    </citation>
    <scope>NUCLEOTIDE SEQUENCE [LARGE SCALE GENOMIC DNA]</scope>
    <source>
        <strain evidence="1 3">ATCC 49748</strain>
    </source>
</reference>
<dbReference type="RefSeq" id="WP_207252312.1">
    <property type="nucleotide sequence ID" value="NZ_JAFMPM010000008.1"/>
</dbReference>
<protein>
    <submittedName>
        <fullName evidence="2">DUF1287 domain-containing protein</fullName>
    </submittedName>
</protein>
<dbReference type="EMBL" id="CP072748">
    <property type="protein sequence ID" value="QTX09423.1"/>
    <property type="molecule type" value="Genomic_DNA"/>
</dbReference>
<proteinExistence type="predicted"/>
<name>A0A8B0SBX1_9GAMM</name>
<evidence type="ECO:0000313" key="3">
    <source>
        <dbReference type="Proteomes" id="UP000664466"/>
    </source>
</evidence>
<keyword evidence="3" id="KW-1185">Reference proteome</keyword>
<dbReference type="Proteomes" id="UP000664466">
    <property type="component" value="Unassembled WGS sequence"/>
</dbReference>